<dbReference type="InterPro" id="IPR050490">
    <property type="entry name" value="Bact_solute-bd_prot1"/>
</dbReference>
<dbReference type="SUPFAM" id="SSF50998">
    <property type="entry name" value="Quinoprotein alcohol dehydrogenase-like"/>
    <property type="match status" value="1"/>
</dbReference>
<dbReference type="EMBL" id="VUMU01000002">
    <property type="protein sequence ID" value="MST57117.1"/>
    <property type="molecule type" value="Genomic_DNA"/>
</dbReference>
<dbReference type="Proteomes" id="UP000476055">
    <property type="component" value="Unassembled WGS sequence"/>
</dbReference>
<dbReference type="InterPro" id="IPR006059">
    <property type="entry name" value="SBP"/>
</dbReference>
<evidence type="ECO:0000256" key="7">
    <source>
        <dbReference type="SAM" id="SignalP"/>
    </source>
</evidence>
<evidence type="ECO:0000256" key="4">
    <source>
        <dbReference type="ARBA" id="ARBA00023139"/>
    </source>
</evidence>
<evidence type="ECO:0000256" key="6">
    <source>
        <dbReference type="SAM" id="MobiDB-lite"/>
    </source>
</evidence>
<feature type="signal peptide" evidence="7">
    <location>
        <begin position="1"/>
        <end position="23"/>
    </location>
</feature>
<dbReference type="AlphaFoldDB" id="A0A6L5YHF3"/>
<dbReference type="SUPFAM" id="SSF53850">
    <property type="entry name" value="Periplasmic binding protein-like II"/>
    <property type="match status" value="1"/>
</dbReference>
<dbReference type="Pfam" id="PF01547">
    <property type="entry name" value="SBP_bac_1"/>
    <property type="match status" value="1"/>
</dbReference>
<comment type="caution">
    <text evidence="8">The sequence shown here is derived from an EMBL/GenBank/DDBJ whole genome shotgun (WGS) entry which is preliminary data.</text>
</comment>
<evidence type="ECO:0000256" key="5">
    <source>
        <dbReference type="ARBA" id="ARBA00023288"/>
    </source>
</evidence>
<evidence type="ECO:0000256" key="3">
    <source>
        <dbReference type="ARBA" id="ARBA00023136"/>
    </source>
</evidence>
<keyword evidence="2 7" id="KW-0732">Signal</keyword>
<proteinExistence type="predicted"/>
<keyword evidence="3" id="KW-0472">Membrane</keyword>
<name>A0A6L5YHF3_9FIRM</name>
<dbReference type="PANTHER" id="PTHR43649">
    <property type="entry name" value="ARABINOSE-BINDING PROTEIN-RELATED"/>
    <property type="match status" value="1"/>
</dbReference>
<dbReference type="InterPro" id="IPR011047">
    <property type="entry name" value="Quinoprotein_ADH-like_sf"/>
</dbReference>
<evidence type="ECO:0000313" key="9">
    <source>
        <dbReference type="Proteomes" id="UP000476055"/>
    </source>
</evidence>
<keyword evidence="9" id="KW-1185">Reference proteome</keyword>
<keyword evidence="4" id="KW-0564">Palmitate</keyword>
<keyword evidence="5" id="KW-0449">Lipoprotein</keyword>
<dbReference type="PANTHER" id="PTHR43649:SF33">
    <property type="entry name" value="POLYGALACTURONAN_RHAMNOGALACTURONAN-BINDING PROTEIN YTCQ"/>
    <property type="match status" value="1"/>
</dbReference>
<evidence type="ECO:0000256" key="2">
    <source>
        <dbReference type="ARBA" id="ARBA00022729"/>
    </source>
</evidence>
<keyword evidence="1" id="KW-1003">Cell membrane</keyword>
<feature type="region of interest" description="Disordered" evidence="6">
    <location>
        <begin position="117"/>
        <end position="149"/>
    </location>
</feature>
<protein>
    <submittedName>
        <fullName evidence="8">Extracellular solute-binding protein</fullName>
    </submittedName>
</protein>
<reference evidence="8 9" key="1">
    <citation type="submission" date="2019-08" db="EMBL/GenBank/DDBJ databases">
        <title>In-depth cultivation of the pig gut microbiome towards novel bacterial diversity and tailored functional studies.</title>
        <authorList>
            <person name="Wylensek D."/>
            <person name="Hitch T.C.A."/>
            <person name="Clavel T."/>
        </authorList>
    </citation>
    <scope>NUCLEOTIDE SEQUENCE [LARGE SCALE GENOMIC DNA]</scope>
    <source>
        <strain evidence="8 9">WCA3-601-WT-6H</strain>
    </source>
</reference>
<gene>
    <name evidence="8" type="ORF">FYJ59_02445</name>
</gene>
<sequence>MKKKGKKLISIALTVAMIAGLTACGKGNGGNGNGGGSAADASLAKQYVFKEQALDLNMDSDNMNIDLLTRKGDTIYLLFETYDYSDNGSQSKLHLATMKQDGTVIDTVELPMWKEGEAPATPAPAQGGEDPVDTPADGADGSEAMPLTEQETSTQDIAAADMDVVDAPAGNGNYTYTSLNNCTIGSDGNVYGIRNYYSETYSEDDYSSTNDYALICWSADGTIKWEADLNDMNTEESYSWVHSIIPNEDGSLTLLLSGDKIEKCTVTEEGITDRKDLPEAAATLFNNASSNIITQDGKVQIIYYDESNYTDMYIATYDPATDAVSEGIKLSSTLTNGGYYNMVPGDGDILYYADSNGLFSYNVQTQESKQIMSYINSDLAAGSLNNFLVLDEEQFLGFYYDNNEGKMCGGLFTHVKPEDIKDRIVLTLAGNYIDYDLKRKVVEYNKSGDTYRIVVKEYNTYNTAEDYTLGVKQLNNDIISGGMPDILVVDSNMSMDSYIAKGLVANVDDLIAKDEELSKNDYLQNVWDAYRVDGKLYYVIPSFYISTMVGKEAIFGDRTSITMEELQTIRDTMPEGTALFSDETRDSFLYTMMNYCGSDFVDVSTGKCAFDTDNFVAMLTYAAELPVEYGEDYWGEDYWNNYESQFREDRTLLDGISISNIRDLNGTINGVFGEDISFVGFPTDGDMGSVLWAGNRMYALSAKSKNLDGAWEFLRYYLTQEYQDKIQEQEYNLPVLRSTFEKNVQDATKKPYYMDENGNKVEYDETYYINGEEILLPQLTQEQVDRIVSFVESVNKRGYYNEAISNIISEEAGAYFSGQKSARDVASVIQSRVQVYVNENR</sequence>
<dbReference type="RefSeq" id="WP_154495117.1">
    <property type="nucleotide sequence ID" value="NZ_VUMU01000002.1"/>
</dbReference>
<evidence type="ECO:0000313" key="8">
    <source>
        <dbReference type="EMBL" id="MST57117.1"/>
    </source>
</evidence>
<feature type="chain" id="PRO_5039620810" evidence="7">
    <location>
        <begin position="24"/>
        <end position="841"/>
    </location>
</feature>
<evidence type="ECO:0000256" key="1">
    <source>
        <dbReference type="ARBA" id="ARBA00022475"/>
    </source>
</evidence>
<accession>A0A6L5YHF3</accession>
<organism evidence="8 9">
    <name type="scientific">Waltera intestinalis</name>
    <dbReference type="NCBI Taxonomy" id="2606635"/>
    <lineage>
        <taxon>Bacteria</taxon>
        <taxon>Bacillati</taxon>
        <taxon>Bacillota</taxon>
        <taxon>Clostridia</taxon>
        <taxon>Lachnospirales</taxon>
        <taxon>Lachnospiraceae</taxon>
        <taxon>Waltera</taxon>
    </lineage>
</organism>
<dbReference type="PROSITE" id="PS51257">
    <property type="entry name" value="PROKAR_LIPOPROTEIN"/>
    <property type="match status" value="1"/>
</dbReference>
<dbReference type="Gene3D" id="3.40.190.10">
    <property type="entry name" value="Periplasmic binding protein-like II"/>
    <property type="match status" value="1"/>
</dbReference>